<reference evidence="1" key="1">
    <citation type="submission" date="2012-11" db="EMBL/GenBank/DDBJ databases">
        <title>Dependencies among metagenomic species, viruses, plasmids and units of genetic variation.</title>
        <authorList>
            <person name="Nielsen H.B."/>
            <person name="Almeida M."/>
            <person name="Juncker A.S."/>
            <person name="Rasmussen S."/>
            <person name="Li J."/>
            <person name="Sunagawa S."/>
            <person name="Plichta D."/>
            <person name="Gautier L."/>
            <person name="Le Chatelier E."/>
            <person name="Peletier E."/>
            <person name="Bonde I."/>
            <person name="Nielsen T."/>
            <person name="Manichanh C."/>
            <person name="Arumugam M."/>
            <person name="Batto J."/>
            <person name="Santos M.B.Q.D."/>
            <person name="Blom N."/>
            <person name="Borruel N."/>
            <person name="Burgdorf K.S."/>
            <person name="Boumezbeur F."/>
            <person name="Casellas F."/>
            <person name="Dore J."/>
            <person name="Guarner F."/>
            <person name="Hansen T."/>
            <person name="Hildebrand F."/>
            <person name="Kaas R.S."/>
            <person name="Kennedy S."/>
            <person name="Kristiansen K."/>
            <person name="Kultima J.R."/>
            <person name="Leonard P."/>
            <person name="Levenez F."/>
            <person name="Lund O."/>
            <person name="Moumen B."/>
            <person name="Le Paslier D."/>
            <person name="Pons N."/>
            <person name="Pedersen O."/>
            <person name="Prifti E."/>
            <person name="Qin J."/>
            <person name="Raes J."/>
            <person name="Tap J."/>
            <person name="Tims S."/>
            <person name="Ussery D.W."/>
            <person name="Yamada T."/>
            <person name="MetaHit consortium"/>
            <person name="Renault P."/>
            <person name="Sicheritz-Ponten T."/>
            <person name="Bork P."/>
            <person name="Wang J."/>
            <person name="Brunak S."/>
            <person name="Ehrlich S.D."/>
        </authorList>
    </citation>
    <scope>NUCLEOTIDE SEQUENCE [LARGE SCALE GENOMIC DNA]</scope>
</reference>
<sequence length="62" mass="7148">MYMKSPCLSRSEVMTESYLKKANQILEKLKINVKDINTKSEIQNSKNFNATLTPTLDKIKVK</sequence>
<accession>R5X4V1</accession>
<evidence type="ECO:0000313" key="2">
    <source>
        <dbReference type="Proteomes" id="UP000017980"/>
    </source>
</evidence>
<protein>
    <submittedName>
        <fullName evidence="1">Uncharacterized protein</fullName>
    </submittedName>
</protein>
<dbReference type="AlphaFoldDB" id="R5X4V1"/>
<dbReference type="Proteomes" id="UP000017980">
    <property type="component" value="Unassembled WGS sequence"/>
</dbReference>
<evidence type="ECO:0000313" key="1">
    <source>
        <dbReference type="EMBL" id="CDA09825.1"/>
    </source>
</evidence>
<organism evidence="1 2">
    <name type="scientific">Intestinibacter bartlettii CAG:1329</name>
    <dbReference type="NCBI Taxonomy" id="1263063"/>
    <lineage>
        <taxon>Bacteria</taxon>
        <taxon>Bacillati</taxon>
        <taxon>Bacillota</taxon>
        <taxon>Clostridia</taxon>
        <taxon>Peptostreptococcales</taxon>
        <taxon>Peptostreptococcaceae</taxon>
        <taxon>Intestinibacter</taxon>
    </lineage>
</organism>
<gene>
    <name evidence="1" type="ORF">BN488_00878</name>
</gene>
<comment type="caution">
    <text evidence="1">The sequence shown here is derived from an EMBL/GenBank/DDBJ whole genome shotgun (WGS) entry which is preliminary data.</text>
</comment>
<name>R5X4V1_9FIRM</name>
<proteinExistence type="predicted"/>
<dbReference type="EMBL" id="CBBD010000025">
    <property type="protein sequence ID" value="CDA09825.1"/>
    <property type="molecule type" value="Genomic_DNA"/>
</dbReference>